<evidence type="ECO:0000256" key="1">
    <source>
        <dbReference type="SAM" id="MobiDB-lite"/>
    </source>
</evidence>
<gene>
    <name evidence="2" type="ORF">PIB30_087449</name>
</gene>
<sequence>LAQERNEVIEAQRKTEVQLELMIKLATLIMEHLNNFFSSFQKEEVLAVTLRFGRQLEKSSPDYHQVPSETSEGKDYQHAKEKIQDTPEAVVTAPDKITTEEGRPTSLPYPTSTRKK</sequence>
<proteinExistence type="predicted"/>
<feature type="region of interest" description="Disordered" evidence="1">
    <location>
        <begin position="58"/>
        <end position="116"/>
    </location>
</feature>
<reference evidence="2 3" key="1">
    <citation type="journal article" date="2023" name="Plants (Basel)">
        <title>Bridging the Gap: Combining Genomics and Transcriptomics Approaches to Understand Stylosanthes scabra, an Orphan Legume from the Brazilian Caatinga.</title>
        <authorList>
            <person name="Ferreira-Neto J.R.C."/>
            <person name="da Silva M.D."/>
            <person name="Binneck E."/>
            <person name="de Melo N.F."/>
            <person name="da Silva R.H."/>
            <person name="de Melo A.L.T.M."/>
            <person name="Pandolfi V."/>
            <person name="Bustamante F.O."/>
            <person name="Brasileiro-Vidal A.C."/>
            <person name="Benko-Iseppon A.M."/>
        </authorList>
    </citation>
    <scope>NUCLEOTIDE SEQUENCE [LARGE SCALE GENOMIC DNA]</scope>
    <source>
        <tissue evidence="2">Leaves</tissue>
    </source>
</reference>
<protein>
    <submittedName>
        <fullName evidence="2">Uncharacterized protein</fullName>
    </submittedName>
</protein>
<dbReference type="EMBL" id="JASCZI010122370">
    <property type="protein sequence ID" value="MED6164202.1"/>
    <property type="molecule type" value="Genomic_DNA"/>
</dbReference>
<comment type="caution">
    <text evidence="2">The sequence shown here is derived from an EMBL/GenBank/DDBJ whole genome shotgun (WGS) entry which is preliminary data.</text>
</comment>
<keyword evidence="3" id="KW-1185">Reference proteome</keyword>
<dbReference type="Proteomes" id="UP001341840">
    <property type="component" value="Unassembled WGS sequence"/>
</dbReference>
<name>A0ABU6UU89_9FABA</name>
<accession>A0ABU6UU89</accession>
<evidence type="ECO:0000313" key="2">
    <source>
        <dbReference type="EMBL" id="MED6164202.1"/>
    </source>
</evidence>
<evidence type="ECO:0000313" key="3">
    <source>
        <dbReference type="Proteomes" id="UP001341840"/>
    </source>
</evidence>
<feature type="compositionally biased region" description="Basic and acidic residues" evidence="1">
    <location>
        <begin position="71"/>
        <end position="85"/>
    </location>
</feature>
<feature type="non-terminal residue" evidence="2">
    <location>
        <position position="1"/>
    </location>
</feature>
<organism evidence="2 3">
    <name type="scientific">Stylosanthes scabra</name>
    <dbReference type="NCBI Taxonomy" id="79078"/>
    <lineage>
        <taxon>Eukaryota</taxon>
        <taxon>Viridiplantae</taxon>
        <taxon>Streptophyta</taxon>
        <taxon>Embryophyta</taxon>
        <taxon>Tracheophyta</taxon>
        <taxon>Spermatophyta</taxon>
        <taxon>Magnoliopsida</taxon>
        <taxon>eudicotyledons</taxon>
        <taxon>Gunneridae</taxon>
        <taxon>Pentapetalae</taxon>
        <taxon>rosids</taxon>
        <taxon>fabids</taxon>
        <taxon>Fabales</taxon>
        <taxon>Fabaceae</taxon>
        <taxon>Papilionoideae</taxon>
        <taxon>50 kb inversion clade</taxon>
        <taxon>dalbergioids sensu lato</taxon>
        <taxon>Dalbergieae</taxon>
        <taxon>Pterocarpus clade</taxon>
        <taxon>Stylosanthes</taxon>
    </lineage>
</organism>